<dbReference type="Proteomes" id="UP001162031">
    <property type="component" value="Unassembled WGS sequence"/>
</dbReference>
<proteinExistence type="predicted"/>
<feature type="chain" id="PRO_5043381794" description="RxLR effector candidate protein" evidence="2">
    <location>
        <begin position="23"/>
        <end position="164"/>
    </location>
</feature>
<keyword evidence="4" id="KW-1185">Reference proteome</keyword>
<evidence type="ECO:0000256" key="1">
    <source>
        <dbReference type="SAM" id="Phobius"/>
    </source>
</evidence>
<keyword evidence="1" id="KW-0472">Membrane</keyword>
<evidence type="ECO:0000313" key="4">
    <source>
        <dbReference type="Proteomes" id="UP001162031"/>
    </source>
</evidence>
<reference evidence="3" key="1">
    <citation type="submission" date="2022-12" db="EMBL/GenBank/DDBJ databases">
        <authorList>
            <person name="Webb A."/>
        </authorList>
    </citation>
    <scope>NUCLEOTIDE SEQUENCE</scope>
    <source>
        <strain evidence="3">Hp1</strain>
    </source>
</reference>
<dbReference type="EMBL" id="CANTFL010000027">
    <property type="protein sequence ID" value="CAI5708964.1"/>
    <property type="molecule type" value="Genomic_DNA"/>
</dbReference>
<gene>
    <name evidence="3" type="ORF">HBR001_LOCUS188</name>
</gene>
<evidence type="ECO:0008006" key="5">
    <source>
        <dbReference type="Google" id="ProtNLM"/>
    </source>
</evidence>
<keyword evidence="2" id="KW-0732">Signal</keyword>
<keyword evidence="1" id="KW-1133">Transmembrane helix</keyword>
<comment type="caution">
    <text evidence="3">The sequence shown here is derived from an EMBL/GenBank/DDBJ whole genome shotgun (WGS) entry which is preliminary data.</text>
</comment>
<name>A0AAV0SVX2_HYABA</name>
<feature type="signal peptide" evidence="2">
    <location>
        <begin position="1"/>
        <end position="22"/>
    </location>
</feature>
<accession>A0AAV0SVX2</accession>
<sequence>MMRFAFFALLVSSAVFLRGVDSVSGPSDSAAGMVETQFTATTADDRVALEKDEEILVELRGYLDALAKMWRRVIKVSTGGARAAEDAASHVRPSFEHGGKSFKATPIQRKAMRTYARKNPYKWLAVAYYIRACYCIVAGAIILYGAYYYGARPYGIGGPGRNKN</sequence>
<keyword evidence="1" id="KW-0812">Transmembrane</keyword>
<dbReference type="AlphaFoldDB" id="A0AAV0SVX2"/>
<feature type="transmembrane region" description="Helical" evidence="1">
    <location>
        <begin position="128"/>
        <end position="149"/>
    </location>
</feature>
<evidence type="ECO:0000313" key="3">
    <source>
        <dbReference type="EMBL" id="CAI5708964.1"/>
    </source>
</evidence>
<organism evidence="3 4">
    <name type="scientific">Hyaloperonospora brassicae</name>
    <name type="common">Brassica downy mildew</name>
    <name type="synonym">Peronospora brassicae</name>
    <dbReference type="NCBI Taxonomy" id="162125"/>
    <lineage>
        <taxon>Eukaryota</taxon>
        <taxon>Sar</taxon>
        <taxon>Stramenopiles</taxon>
        <taxon>Oomycota</taxon>
        <taxon>Peronosporomycetes</taxon>
        <taxon>Peronosporales</taxon>
        <taxon>Peronosporaceae</taxon>
        <taxon>Hyaloperonospora</taxon>
    </lineage>
</organism>
<evidence type="ECO:0000256" key="2">
    <source>
        <dbReference type="SAM" id="SignalP"/>
    </source>
</evidence>
<protein>
    <recommendedName>
        <fullName evidence="5">RxLR effector candidate protein</fullName>
    </recommendedName>
</protein>